<dbReference type="PATRIC" id="fig|28128.5.peg.790"/>
<reference evidence="2" key="1">
    <citation type="submission" date="2016-01" db="EMBL/GenBank/DDBJ databases">
        <authorList>
            <person name="Mitreva M."/>
            <person name="Pepin K.H."/>
            <person name="Mihindukulasuriya K.A."/>
            <person name="Fulton R."/>
            <person name="Fronick C."/>
            <person name="O'Laughlin M."/>
            <person name="Miner T."/>
            <person name="Herter B."/>
            <person name="Rosa B.A."/>
            <person name="Cordes M."/>
            <person name="Tomlinson C."/>
            <person name="Wollam A."/>
            <person name="Palsikar V.B."/>
            <person name="Mardis E.R."/>
            <person name="Wilson R.K."/>
        </authorList>
    </citation>
    <scope>NUCLEOTIDE SEQUENCE [LARGE SCALE GENOMIC DNA]</scope>
    <source>
        <strain evidence="2">MJR7716</strain>
    </source>
</reference>
<accession>A0A133QFM9</accession>
<proteinExistence type="predicted"/>
<evidence type="ECO:0000313" key="2">
    <source>
        <dbReference type="Proteomes" id="UP000070533"/>
    </source>
</evidence>
<comment type="caution">
    <text evidence="1">The sequence shown here is derived from an EMBL/GenBank/DDBJ whole genome shotgun (WGS) entry which is preliminary data.</text>
</comment>
<organism evidence="1 2">
    <name type="scientific">Prevotella corporis</name>
    <dbReference type="NCBI Taxonomy" id="28128"/>
    <lineage>
        <taxon>Bacteria</taxon>
        <taxon>Pseudomonadati</taxon>
        <taxon>Bacteroidota</taxon>
        <taxon>Bacteroidia</taxon>
        <taxon>Bacteroidales</taxon>
        <taxon>Prevotellaceae</taxon>
        <taxon>Prevotella</taxon>
    </lineage>
</organism>
<dbReference type="Proteomes" id="UP000070533">
    <property type="component" value="Unassembled WGS sequence"/>
</dbReference>
<dbReference type="EMBL" id="LRQG01000050">
    <property type="protein sequence ID" value="KXA41669.1"/>
    <property type="molecule type" value="Genomic_DNA"/>
</dbReference>
<dbReference type="STRING" id="28128.HMPREF3226_00781"/>
<gene>
    <name evidence="1" type="ORF">HMPREF3226_00781</name>
</gene>
<evidence type="ECO:0000313" key="1">
    <source>
        <dbReference type="EMBL" id="KXA41669.1"/>
    </source>
</evidence>
<keyword evidence="2" id="KW-1185">Reference proteome</keyword>
<protein>
    <submittedName>
        <fullName evidence="1">Uncharacterized protein</fullName>
    </submittedName>
</protein>
<dbReference type="AlphaFoldDB" id="A0A133QFM9"/>
<name>A0A133QFM9_9BACT</name>
<sequence>MEEAVNNRKTVEGNQVKGYPFHSKSLTVLGLYQQQIFIEYIE</sequence>